<evidence type="ECO:0000259" key="1">
    <source>
        <dbReference type="Pfam" id="PF08240"/>
    </source>
</evidence>
<dbReference type="GO" id="GO:0016651">
    <property type="term" value="F:oxidoreductase activity, acting on NAD(P)H"/>
    <property type="evidence" value="ECO:0007669"/>
    <property type="project" value="InterPro"/>
</dbReference>
<dbReference type="PANTHER" id="PTHR45348:SF7">
    <property type="entry name" value="ZINC BINDING OXIDOREDUCTASE, PUTATIVE-RELATED"/>
    <property type="match status" value="1"/>
</dbReference>
<evidence type="ECO:0000313" key="3">
    <source>
        <dbReference type="Proteomes" id="UP000054279"/>
    </source>
</evidence>
<reference evidence="2 3" key="1">
    <citation type="submission" date="2014-06" db="EMBL/GenBank/DDBJ databases">
        <title>Evolutionary Origins and Diversification of the Mycorrhizal Mutualists.</title>
        <authorList>
            <consortium name="DOE Joint Genome Institute"/>
            <consortium name="Mycorrhizal Genomics Consortium"/>
            <person name="Kohler A."/>
            <person name="Kuo A."/>
            <person name="Nagy L.G."/>
            <person name="Floudas D."/>
            <person name="Copeland A."/>
            <person name="Barry K.W."/>
            <person name="Cichocki N."/>
            <person name="Veneault-Fourrey C."/>
            <person name="LaButti K."/>
            <person name="Lindquist E.A."/>
            <person name="Lipzen A."/>
            <person name="Lundell T."/>
            <person name="Morin E."/>
            <person name="Murat C."/>
            <person name="Riley R."/>
            <person name="Ohm R."/>
            <person name="Sun H."/>
            <person name="Tunlid A."/>
            <person name="Henrissat B."/>
            <person name="Grigoriev I.V."/>
            <person name="Hibbett D.S."/>
            <person name="Martin F."/>
        </authorList>
    </citation>
    <scope>NUCLEOTIDE SEQUENCE [LARGE SCALE GENOMIC DNA]</scope>
    <source>
        <strain evidence="2 3">SS14</strain>
    </source>
</reference>
<dbReference type="Gene3D" id="3.90.180.10">
    <property type="entry name" value="Medium-chain alcohol dehydrogenases, catalytic domain"/>
    <property type="match status" value="1"/>
</dbReference>
<accession>A0A0C9TUJ0</accession>
<keyword evidence="3" id="KW-1185">Reference proteome</keyword>
<dbReference type="SUPFAM" id="SSF50129">
    <property type="entry name" value="GroES-like"/>
    <property type="match status" value="1"/>
</dbReference>
<sequence length="145" mass="15954">VIDIPTPMLEDDEVLIQVKAVVQNPTDWEYPDTILGCDFSGIVAGVSTPVTTSVKVGHQVVGFVQSGHFKDCGAFVEYLKTLVDLVWVVLEGTLSHEVAATLGRGFWTRMQALFHLARLGLTEPLAKVEGEKWVLVYGRLSMCFC</sequence>
<dbReference type="PANTHER" id="PTHR45348">
    <property type="entry name" value="HYPOTHETICAL OXIDOREDUCTASE (EUROFUNG)"/>
    <property type="match status" value="1"/>
</dbReference>
<feature type="domain" description="Alcohol dehydrogenase-like N-terminal" evidence="1">
    <location>
        <begin position="11"/>
        <end position="77"/>
    </location>
</feature>
<feature type="non-terminal residue" evidence="2">
    <location>
        <position position="145"/>
    </location>
</feature>
<dbReference type="InterPro" id="IPR011032">
    <property type="entry name" value="GroES-like_sf"/>
</dbReference>
<gene>
    <name evidence="2" type="ORF">M422DRAFT_182678</name>
</gene>
<evidence type="ECO:0000313" key="2">
    <source>
        <dbReference type="EMBL" id="KIJ34018.1"/>
    </source>
</evidence>
<dbReference type="Pfam" id="PF08240">
    <property type="entry name" value="ADH_N"/>
    <property type="match status" value="1"/>
</dbReference>
<dbReference type="InterPro" id="IPR047122">
    <property type="entry name" value="Trans-enoyl_RdTase-like"/>
</dbReference>
<name>A0A0C9TUJ0_SPHS4</name>
<dbReference type="Gene3D" id="3.40.50.720">
    <property type="entry name" value="NAD(P)-binding Rossmann-like Domain"/>
    <property type="match status" value="1"/>
</dbReference>
<protein>
    <recommendedName>
        <fullName evidence="1">Alcohol dehydrogenase-like N-terminal domain-containing protein</fullName>
    </recommendedName>
</protein>
<dbReference type="HOGENOM" id="CLU_1791563_0_0_1"/>
<dbReference type="EMBL" id="KN837205">
    <property type="protein sequence ID" value="KIJ34018.1"/>
    <property type="molecule type" value="Genomic_DNA"/>
</dbReference>
<dbReference type="Proteomes" id="UP000054279">
    <property type="component" value="Unassembled WGS sequence"/>
</dbReference>
<dbReference type="AlphaFoldDB" id="A0A0C9TUJ0"/>
<organism evidence="2 3">
    <name type="scientific">Sphaerobolus stellatus (strain SS14)</name>
    <dbReference type="NCBI Taxonomy" id="990650"/>
    <lineage>
        <taxon>Eukaryota</taxon>
        <taxon>Fungi</taxon>
        <taxon>Dikarya</taxon>
        <taxon>Basidiomycota</taxon>
        <taxon>Agaricomycotina</taxon>
        <taxon>Agaricomycetes</taxon>
        <taxon>Phallomycetidae</taxon>
        <taxon>Geastrales</taxon>
        <taxon>Sphaerobolaceae</taxon>
        <taxon>Sphaerobolus</taxon>
    </lineage>
</organism>
<proteinExistence type="predicted"/>
<dbReference type="OrthoDB" id="10257049at2759"/>
<dbReference type="InterPro" id="IPR013154">
    <property type="entry name" value="ADH-like_N"/>
</dbReference>